<name>A0AB39CJK2_9BURK</name>
<protein>
    <submittedName>
        <fullName evidence="2">Uncharacterized protein</fullName>
    </submittedName>
</protein>
<evidence type="ECO:0000256" key="1">
    <source>
        <dbReference type="SAM" id="Phobius"/>
    </source>
</evidence>
<dbReference type="EMBL" id="CP158252">
    <property type="protein sequence ID" value="XDJ42089.1"/>
    <property type="molecule type" value="Genomic_DNA"/>
</dbReference>
<gene>
    <name evidence="2" type="ORF">ABRY99_00475</name>
</gene>
<keyword evidence="1" id="KW-0472">Membrane</keyword>
<keyword evidence="1" id="KW-0812">Transmembrane</keyword>
<proteinExistence type="predicted"/>
<accession>A0AB39CJK2</accession>
<dbReference type="RefSeq" id="WP_368643484.1">
    <property type="nucleotide sequence ID" value="NZ_CP158252.1"/>
</dbReference>
<dbReference type="AlphaFoldDB" id="A0AB39CJK2"/>
<organism evidence="2">
    <name type="scientific">Castellaniella ginsengisoli</name>
    <dbReference type="NCBI Taxonomy" id="546114"/>
    <lineage>
        <taxon>Bacteria</taxon>
        <taxon>Pseudomonadati</taxon>
        <taxon>Pseudomonadota</taxon>
        <taxon>Betaproteobacteria</taxon>
        <taxon>Burkholderiales</taxon>
        <taxon>Alcaligenaceae</taxon>
        <taxon>Castellaniella</taxon>
    </lineage>
</organism>
<feature type="transmembrane region" description="Helical" evidence="1">
    <location>
        <begin position="6"/>
        <end position="25"/>
    </location>
</feature>
<reference evidence="2" key="1">
    <citation type="submission" date="2024-05" db="EMBL/GenBank/DDBJ databases">
        <authorList>
            <person name="Luo Y.-C."/>
            <person name="Nicholds J."/>
            <person name="Mortimer T."/>
            <person name="Maboni G."/>
        </authorList>
    </citation>
    <scope>NUCLEOTIDE SEQUENCE</scope>
    <source>
        <strain evidence="2">153920</strain>
    </source>
</reference>
<evidence type="ECO:0000313" key="2">
    <source>
        <dbReference type="EMBL" id="XDJ42089.1"/>
    </source>
</evidence>
<sequence>MTYADWMIILVFTLMMSVGAAALFFSSDYAQKRWNADEYYKRTKEPRIVTERLYRTRSRTR</sequence>
<keyword evidence="1" id="KW-1133">Transmembrane helix</keyword>